<dbReference type="RefSeq" id="WP_094279115.1">
    <property type="nucleotide sequence ID" value="NZ_NQJF01000011.1"/>
</dbReference>
<dbReference type="Proteomes" id="UP000243640">
    <property type="component" value="Unassembled WGS sequence"/>
</dbReference>
<evidence type="ECO:0000313" key="3">
    <source>
        <dbReference type="Proteomes" id="UP000243640"/>
    </source>
</evidence>
<reference evidence="1 3" key="1">
    <citation type="submission" date="2017-08" db="EMBL/GenBank/DDBJ databases">
        <title>Draft Genome Sequence of the Marine Bacterium Oceanimonas baumannii ATCC 700832.</title>
        <authorList>
            <person name="Mcclelland W.D."/>
            <person name="Brennan M.A."/>
            <person name="Trachtenberg A.M."/>
            <person name="Maclea K.S."/>
        </authorList>
    </citation>
    <scope>NUCLEOTIDE SEQUENCE [LARGE SCALE GENOMIC DNA]</scope>
    <source>
        <strain evidence="1 3">ATCC 700832</strain>
    </source>
</reference>
<accession>A0A235CFE2</accession>
<organism evidence="1 3">
    <name type="scientific">Oceanimonas baumannii</name>
    <dbReference type="NCBI Taxonomy" id="129578"/>
    <lineage>
        <taxon>Bacteria</taxon>
        <taxon>Pseudomonadati</taxon>
        <taxon>Pseudomonadota</taxon>
        <taxon>Gammaproteobacteria</taxon>
        <taxon>Aeromonadales</taxon>
        <taxon>Aeromonadaceae</taxon>
        <taxon>Oceanimonas</taxon>
    </lineage>
</organism>
<comment type="caution">
    <text evidence="1">The sequence shown here is derived from an EMBL/GenBank/DDBJ whole genome shotgun (WGS) entry which is preliminary data.</text>
</comment>
<dbReference type="AlphaFoldDB" id="A0A235CFE2"/>
<gene>
    <name evidence="1" type="ORF">B6S09_13740</name>
    <name evidence="2" type="ORF">LY04_02487</name>
</gene>
<protein>
    <submittedName>
        <fullName evidence="1">Uncharacterized protein</fullName>
    </submittedName>
</protein>
<evidence type="ECO:0000313" key="4">
    <source>
        <dbReference type="Proteomes" id="UP000295058"/>
    </source>
</evidence>
<sequence length="162" mass="18647">MFIFKVRDGEGHRARIRIQALDWSERGEVTFSADSDALAVTLLSGCRSGRGHFELLAGAKPMDVEQWLEYLQEQGRLSEVDVHIHTPLEDDYTSLCGLNNEQVQQLLQLVYKIGGFNQLQIRRYLKHRNNPSTMSTRYGPEELARYRHLGELINYLLKLKSA</sequence>
<dbReference type="EMBL" id="NQJF01000011">
    <property type="protein sequence ID" value="OYD23166.1"/>
    <property type="molecule type" value="Genomic_DNA"/>
</dbReference>
<proteinExistence type="predicted"/>
<dbReference type="Proteomes" id="UP000295058">
    <property type="component" value="Unassembled WGS sequence"/>
</dbReference>
<dbReference type="OrthoDB" id="5590091at2"/>
<evidence type="ECO:0000313" key="1">
    <source>
        <dbReference type="EMBL" id="OYD23166.1"/>
    </source>
</evidence>
<dbReference type="EMBL" id="SODO01000009">
    <property type="protein sequence ID" value="TDW58384.1"/>
    <property type="molecule type" value="Genomic_DNA"/>
</dbReference>
<evidence type="ECO:0000313" key="2">
    <source>
        <dbReference type="EMBL" id="TDW58384.1"/>
    </source>
</evidence>
<reference evidence="2 4" key="2">
    <citation type="submission" date="2019-03" db="EMBL/GenBank/DDBJ databases">
        <title>Genomic Encyclopedia of Archaeal and Bacterial Type Strains, Phase II (KMG-II): from individual species to whole genera.</title>
        <authorList>
            <person name="Goeker M."/>
        </authorList>
    </citation>
    <scope>NUCLEOTIDE SEQUENCE [LARGE SCALE GENOMIC DNA]</scope>
    <source>
        <strain evidence="2 4">DSM 15594</strain>
    </source>
</reference>
<keyword evidence="4" id="KW-1185">Reference proteome</keyword>
<name>A0A235CFE2_9GAMM</name>